<keyword evidence="1" id="KW-0812">Transmembrane</keyword>
<keyword evidence="1" id="KW-1133">Transmembrane helix</keyword>
<proteinExistence type="predicted"/>
<dbReference type="EMBL" id="AP018174">
    <property type="protein sequence ID" value="BAY17395.1"/>
    <property type="molecule type" value="Genomic_DNA"/>
</dbReference>
<feature type="transmembrane region" description="Helical" evidence="1">
    <location>
        <begin position="64"/>
        <end position="82"/>
    </location>
</feature>
<feature type="transmembrane region" description="Helical" evidence="1">
    <location>
        <begin position="88"/>
        <end position="106"/>
    </location>
</feature>
<evidence type="ECO:0000313" key="3">
    <source>
        <dbReference type="Proteomes" id="UP000218287"/>
    </source>
</evidence>
<reference evidence="2 3" key="1">
    <citation type="submission" date="2017-06" db="EMBL/GenBank/DDBJ databases">
        <title>Genome sequencing of cyanobaciteial culture collection at National Institute for Environmental Studies (NIES).</title>
        <authorList>
            <person name="Hirose Y."/>
            <person name="Shimura Y."/>
            <person name="Fujisawa T."/>
            <person name="Nakamura Y."/>
            <person name="Kawachi M."/>
        </authorList>
    </citation>
    <scope>NUCLEOTIDE SEQUENCE [LARGE SCALE GENOMIC DNA]</scope>
    <source>
        <strain evidence="2 3">NIES-21</strain>
    </source>
</reference>
<keyword evidence="3" id="KW-1185">Reference proteome</keyword>
<keyword evidence="1" id="KW-0472">Membrane</keyword>
<sequence>MNPQPEEDWQQRLQKLEAEINAGSVEAEKPKAARQQSQFNFLNFKPYFTRSQLWFQSLSGTRKLVVVGVTVLLGLAVLQAVLKLVTSAISLAVLAGLVYLGYKFFVSDSFSNKQ</sequence>
<name>A0A1Z4GIU4_9CYAN</name>
<evidence type="ECO:0000313" key="2">
    <source>
        <dbReference type="EMBL" id="BAY17395.1"/>
    </source>
</evidence>
<gene>
    <name evidence="2" type="ORF">NIES21_32320</name>
</gene>
<evidence type="ECO:0000256" key="1">
    <source>
        <dbReference type="SAM" id="Phobius"/>
    </source>
</evidence>
<dbReference type="OrthoDB" id="517394at2"/>
<accession>A0A1Z4GIU4</accession>
<dbReference type="Proteomes" id="UP000218287">
    <property type="component" value="Chromosome"/>
</dbReference>
<dbReference type="AlphaFoldDB" id="A0A1Z4GIU4"/>
<organism evidence="2 3">
    <name type="scientific">Anabaenopsis circularis NIES-21</name>
    <dbReference type="NCBI Taxonomy" id="1085406"/>
    <lineage>
        <taxon>Bacteria</taxon>
        <taxon>Bacillati</taxon>
        <taxon>Cyanobacteriota</taxon>
        <taxon>Cyanophyceae</taxon>
        <taxon>Nostocales</taxon>
        <taxon>Nodulariaceae</taxon>
        <taxon>Anabaenopsis</taxon>
    </lineage>
</organism>
<protein>
    <submittedName>
        <fullName evidence="2">Uncharacterized protein</fullName>
    </submittedName>
</protein>